<keyword evidence="3" id="KW-1185">Reference proteome</keyword>
<feature type="compositionally biased region" description="Low complexity" evidence="1">
    <location>
        <begin position="295"/>
        <end position="313"/>
    </location>
</feature>
<proteinExistence type="predicted"/>
<evidence type="ECO:0000256" key="1">
    <source>
        <dbReference type="SAM" id="MobiDB-lite"/>
    </source>
</evidence>
<evidence type="ECO:0000313" key="3">
    <source>
        <dbReference type="Proteomes" id="UP000664521"/>
    </source>
</evidence>
<evidence type="ECO:0000313" key="2">
    <source>
        <dbReference type="EMBL" id="CAF9911644.1"/>
    </source>
</evidence>
<organism evidence="2 3">
    <name type="scientific">Heterodermia speciosa</name>
    <dbReference type="NCBI Taxonomy" id="116794"/>
    <lineage>
        <taxon>Eukaryota</taxon>
        <taxon>Fungi</taxon>
        <taxon>Dikarya</taxon>
        <taxon>Ascomycota</taxon>
        <taxon>Pezizomycotina</taxon>
        <taxon>Lecanoromycetes</taxon>
        <taxon>OSLEUM clade</taxon>
        <taxon>Lecanoromycetidae</taxon>
        <taxon>Caliciales</taxon>
        <taxon>Physciaceae</taxon>
        <taxon>Heterodermia</taxon>
    </lineage>
</organism>
<dbReference type="Proteomes" id="UP000664521">
    <property type="component" value="Unassembled WGS sequence"/>
</dbReference>
<name>A0A8H3ES23_9LECA</name>
<sequence>MERAFQEDEYAAEAATNRAKRRKLDSPGHSRYGYRGEVVPGPLQMRILSCDGGYHQDSINEGKSYEEDNILHNDKSVYCTYKNRCNIVLGHQGETPFTVRKIVIKAPSRDFTSPVQEGLIFISMDDAADLLTRTERYRILEESPPPPAYAYHSIGPENELPPHLRALYATSTVDELSAHIRANYYPSTGRPPPHHAEAIPTLSAPPIPNPDLDGANRTLGLPRARSRMIVDRNGIRRLYPDEEETTVVRLESPARNHPARRRNGHGAAERQTLTTATNRRYPAAPSPRHRPRPSPYISLSSNAPPNLNSAPSTHSRRSAASRLSLTRSTATTSTSPAPPAFSGLPQQDSFTVTMDCSDASEDDEEPSSPEILADLYRRERRLHMNHSSGLEDESDDADESSTNPARALREYATLGEMRSLGRRRELPSRVQVVDLADLDEEEEQDGGHGSQCRSESRRTDRERKGLLVPHARFFIEKEKSSVSITFEPEVSGRHILLKLWSTTEGQNIDIQSVIVKGFAGPRFFPAAQFL</sequence>
<feature type="region of interest" description="Disordered" evidence="1">
    <location>
        <begin position="1"/>
        <end position="35"/>
    </location>
</feature>
<feature type="compositionally biased region" description="Low complexity" evidence="1">
    <location>
        <begin position="320"/>
        <end position="335"/>
    </location>
</feature>
<feature type="region of interest" description="Disordered" evidence="1">
    <location>
        <begin position="436"/>
        <end position="461"/>
    </location>
</feature>
<dbReference type="AlphaFoldDB" id="A0A8H3ES23"/>
<feature type="region of interest" description="Disordered" evidence="1">
    <location>
        <begin position="246"/>
        <end position="348"/>
    </location>
</feature>
<dbReference type="OrthoDB" id="2351940at2759"/>
<accession>A0A8H3ES23</accession>
<protein>
    <submittedName>
        <fullName evidence="2">Uncharacterized protein</fullName>
    </submittedName>
</protein>
<dbReference type="EMBL" id="CAJPDS010000010">
    <property type="protein sequence ID" value="CAF9911644.1"/>
    <property type="molecule type" value="Genomic_DNA"/>
</dbReference>
<comment type="caution">
    <text evidence="2">The sequence shown here is derived from an EMBL/GenBank/DDBJ whole genome shotgun (WGS) entry which is preliminary data.</text>
</comment>
<gene>
    <name evidence="2" type="ORF">HETSPECPRED_000404</name>
</gene>
<feature type="region of interest" description="Disordered" evidence="1">
    <location>
        <begin position="190"/>
        <end position="220"/>
    </location>
</feature>
<reference evidence="2" key="1">
    <citation type="submission" date="2021-03" db="EMBL/GenBank/DDBJ databases">
        <authorList>
            <person name="Tagirdzhanova G."/>
        </authorList>
    </citation>
    <scope>NUCLEOTIDE SEQUENCE</scope>
</reference>